<feature type="transmembrane region" description="Helical" evidence="1">
    <location>
        <begin position="6"/>
        <end position="31"/>
    </location>
</feature>
<evidence type="ECO:0000256" key="1">
    <source>
        <dbReference type="SAM" id="Phobius"/>
    </source>
</evidence>
<name>A0A0F8ZDE6_9ZZZZ</name>
<keyword evidence="1" id="KW-0472">Membrane</keyword>
<evidence type="ECO:0000313" key="2">
    <source>
        <dbReference type="EMBL" id="KKK64509.1"/>
    </source>
</evidence>
<keyword evidence="1" id="KW-1133">Transmembrane helix</keyword>
<reference evidence="2" key="1">
    <citation type="journal article" date="2015" name="Nature">
        <title>Complex archaea that bridge the gap between prokaryotes and eukaryotes.</title>
        <authorList>
            <person name="Spang A."/>
            <person name="Saw J.H."/>
            <person name="Jorgensen S.L."/>
            <person name="Zaremba-Niedzwiedzka K."/>
            <person name="Martijn J."/>
            <person name="Lind A.E."/>
            <person name="van Eijk R."/>
            <person name="Schleper C."/>
            <person name="Guy L."/>
            <person name="Ettema T.J."/>
        </authorList>
    </citation>
    <scope>NUCLEOTIDE SEQUENCE</scope>
</reference>
<dbReference type="EMBL" id="LAZR01060992">
    <property type="protein sequence ID" value="KKK64509.1"/>
    <property type="molecule type" value="Genomic_DNA"/>
</dbReference>
<proteinExistence type="predicted"/>
<comment type="caution">
    <text evidence="2">The sequence shown here is derived from an EMBL/GenBank/DDBJ whole genome shotgun (WGS) entry which is preliminary data.</text>
</comment>
<feature type="non-terminal residue" evidence="2">
    <location>
        <position position="55"/>
    </location>
</feature>
<protein>
    <submittedName>
        <fullName evidence="2">Uncharacterized protein</fullName>
    </submittedName>
</protein>
<sequence length="55" mass="6050">MKTSTAYYICFLYFAAAILLNIILFDAVYAFSTYGSPSEFGNILNTICFLGGDFG</sequence>
<organism evidence="2">
    <name type="scientific">marine sediment metagenome</name>
    <dbReference type="NCBI Taxonomy" id="412755"/>
    <lineage>
        <taxon>unclassified sequences</taxon>
        <taxon>metagenomes</taxon>
        <taxon>ecological metagenomes</taxon>
    </lineage>
</organism>
<accession>A0A0F8ZDE6</accession>
<dbReference type="AlphaFoldDB" id="A0A0F8ZDE6"/>
<keyword evidence="1" id="KW-0812">Transmembrane</keyword>
<gene>
    <name evidence="2" type="ORF">LCGC14_2983440</name>
</gene>